<keyword evidence="11" id="KW-1185">Reference proteome</keyword>
<dbReference type="Proteomes" id="UP000092952">
    <property type="component" value="Chromosome"/>
</dbReference>
<proteinExistence type="inferred from homology"/>
<feature type="domain" description="Rieske" evidence="9">
    <location>
        <begin position="44"/>
        <end position="155"/>
    </location>
</feature>
<dbReference type="EMBL" id="CP014671">
    <property type="protein sequence ID" value="ANX02917.1"/>
    <property type="molecule type" value="Genomic_DNA"/>
</dbReference>
<comment type="similarity">
    <text evidence="1">Belongs to the bacterial ring-hydroxylating dioxygenase alpha subunit family.</text>
</comment>
<dbReference type="RefSeq" id="WP_068802430.1">
    <property type="nucleotide sequence ID" value="NZ_CP014671.1"/>
</dbReference>
<keyword evidence="3" id="KW-0479">Metal-binding</keyword>
<evidence type="ECO:0000256" key="2">
    <source>
        <dbReference type="ARBA" id="ARBA00022714"/>
    </source>
</evidence>
<dbReference type="Pfam" id="PF00848">
    <property type="entry name" value="Ring_hydroxyl_A"/>
    <property type="match status" value="1"/>
</dbReference>
<dbReference type="STRING" id="1810504.PG2T_01050"/>
<dbReference type="GO" id="GO:0051213">
    <property type="term" value="F:dioxygenase activity"/>
    <property type="evidence" value="ECO:0007669"/>
    <property type="project" value="UniProtKB-KW"/>
</dbReference>
<dbReference type="Pfam" id="PF00355">
    <property type="entry name" value="Rieske"/>
    <property type="match status" value="1"/>
</dbReference>
<organism evidence="10 11">
    <name type="scientific">Immundisolibacter cernigliae</name>
    <dbReference type="NCBI Taxonomy" id="1810504"/>
    <lineage>
        <taxon>Bacteria</taxon>
        <taxon>Pseudomonadati</taxon>
        <taxon>Pseudomonadota</taxon>
        <taxon>Gammaproteobacteria</taxon>
        <taxon>Immundisolibacterales</taxon>
        <taxon>Immundisolibacteraceae</taxon>
        <taxon>Immundisolibacter</taxon>
    </lineage>
</organism>
<dbReference type="OrthoDB" id="9769355at2"/>
<dbReference type="InterPro" id="IPR015881">
    <property type="entry name" value="ARHD_Rieske_2Fe_2S"/>
</dbReference>
<dbReference type="Gene3D" id="3.90.380.10">
    <property type="entry name" value="Naphthalene 1,2-dioxygenase Alpha Subunit, Chain A, domain 1"/>
    <property type="match status" value="1"/>
</dbReference>
<dbReference type="SUPFAM" id="SSF55961">
    <property type="entry name" value="Bet v1-like"/>
    <property type="match status" value="1"/>
</dbReference>
<protein>
    <recommendedName>
        <fullName evidence="9">Rieske domain-containing protein</fullName>
    </recommendedName>
</protein>
<evidence type="ECO:0000256" key="8">
    <source>
        <dbReference type="ARBA" id="ARBA00023027"/>
    </source>
</evidence>
<evidence type="ECO:0000256" key="4">
    <source>
        <dbReference type="ARBA" id="ARBA00022964"/>
    </source>
</evidence>
<keyword evidence="6" id="KW-0408">Iron</keyword>
<evidence type="ECO:0000313" key="10">
    <source>
        <dbReference type="EMBL" id="ANX02917.1"/>
    </source>
</evidence>
<dbReference type="InterPro" id="IPR015879">
    <property type="entry name" value="Ring_hydroxy_dOase_asu_C_dom"/>
</dbReference>
<dbReference type="CDD" id="cd08879">
    <property type="entry name" value="RHO_alpha_C_AntDO-like"/>
    <property type="match status" value="1"/>
</dbReference>
<dbReference type="Gene3D" id="2.102.10.10">
    <property type="entry name" value="Rieske [2Fe-2S] iron-sulphur domain"/>
    <property type="match status" value="1"/>
</dbReference>
<evidence type="ECO:0000256" key="3">
    <source>
        <dbReference type="ARBA" id="ARBA00022723"/>
    </source>
</evidence>
<gene>
    <name evidence="10" type="ORF">PG2T_01050</name>
</gene>
<dbReference type="PROSITE" id="PS00570">
    <property type="entry name" value="RING_HYDROXYL_ALPHA"/>
    <property type="match status" value="1"/>
</dbReference>
<dbReference type="PANTHER" id="PTHR43756">
    <property type="entry name" value="CHOLINE MONOOXYGENASE, CHLOROPLASTIC"/>
    <property type="match status" value="1"/>
</dbReference>
<name>A0A1B1YQA5_9GAMM</name>
<dbReference type="InterPro" id="IPR036922">
    <property type="entry name" value="Rieske_2Fe-2S_sf"/>
</dbReference>
<dbReference type="PROSITE" id="PS51296">
    <property type="entry name" value="RIESKE"/>
    <property type="match status" value="1"/>
</dbReference>
<evidence type="ECO:0000259" key="9">
    <source>
        <dbReference type="PROSITE" id="PS51296"/>
    </source>
</evidence>
<evidence type="ECO:0000256" key="5">
    <source>
        <dbReference type="ARBA" id="ARBA00023002"/>
    </source>
</evidence>
<keyword evidence="7" id="KW-0411">Iron-sulfur</keyword>
<dbReference type="InterPro" id="IPR001663">
    <property type="entry name" value="Rng_hydr_dOase-A"/>
</dbReference>
<accession>A0A1B1YQA5</accession>
<keyword evidence="2" id="KW-0001">2Fe-2S</keyword>
<dbReference type="GO" id="GO:0051537">
    <property type="term" value="F:2 iron, 2 sulfur cluster binding"/>
    <property type="evidence" value="ECO:0007669"/>
    <property type="project" value="UniProtKB-KW"/>
</dbReference>
<dbReference type="SUPFAM" id="SSF50022">
    <property type="entry name" value="ISP domain"/>
    <property type="match status" value="1"/>
</dbReference>
<keyword evidence="8" id="KW-0520">NAD</keyword>
<dbReference type="AlphaFoldDB" id="A0A1B1YQA5"/>
<dbReference type="PRINTS" id="PR00090">
    <property type="entry name" value="RNGDIOXGNASE"/>
</dbReference>
<evidence type="ECO:0000256" key="7">
    <source>
        <dbReference type="ARBA" id="ARBA00023014"/>
    </source>
</evidence>
<reference evidence="11" key="1">
    <citation type="submission" date="2016-03" db="EMBL/GenBank/DDBJ databases">
        <title>Complete genome sequence of Solimmundus cernigliae, representing a novel lineage of polycyclic aromatic hydrocarbon degraders within the Gammaproteobacteria.</title>
        <authorList>
            <person name="Singleton D.R."/>
            <person name="Dickey A.N."/>
            <person name="Scholl E.H."/>
            <person name="Wright F.A."/>
            <person name="Aitken M.D."/>
        </authorList>
    </citation>
    <scope>NUCLEOTIDE SEQUENCE [LARGE SCALE GENOMIC DNA]</scope>
    <source>
        <strain evidence="11">TR3.2</strain>
    </source>
</reference>
<keyword evidence="4" id="KW-0223">Dioxygenase</keyword>
<dbReference type="InterPro" id="IPR017941">
    <property type="entry name" value="Rieske_2Fe-2S"/>
</dbReference>
<sequence>MRPQDLQWRVVDKPGETFKVHRSIYTDPDIFEAELKHIYEGNWIYIAHDSELPKPNDYITTVMGRQPVIINRDSDGQLRGFVNACSHRGANVCRKRKGNAKQWACPYHGWVFDNRGGLLDIKNEAGGAYPAGFSKDAYGLTPVPRVESYRGFIFASLNADVLPLKEHLAGAAIFLDMFADQSEQGLEVLPGQSVYTHHGNWKMQAENGVDGYHVDVVHASYFNLAGQRAKKAAQAAGKDEVKAIQVLNPQLANGNYDLGNGHVLIWFDVANYRDRAAGMQFESLVERFGEPRARWMAARLRQVLIYPNVILFDGISTQVRSWRPLSADETEVTVKCIAMKGEAPEQRRRRLRQYEDFYSASGLATPDDLTEFDACQSGYYGRNAQWQDFDRGMARRVMGPDAYAQEVGIKARVSAPDAADETLYHGEYRHWMNTLCKGLERDANAREVA</sequence>
<dbReference type="PANTHER" id="PTHR43756:SF1">
    <property type="entry name" value="3-PHENYLPROPIONATE_CINNAMIC ACID DIOXYGENASE SUBUNIT ALPHA"/>
    <property type="match status" value="1"/>
</dbReference>
<evidence type="ECO:0000313" key="11">
    <source>
        <dbReference type="Proteomes" id="UP000092952"/>
    </source>
</evidence>
<dbReference type="GO" id="GO:0005506">
    <property type="term" value="F:iron ion binding"/>
    <property type="evidence" value="ECO:0007669"/>
    <property type="project" value="InterPro"/>
</dbReference>
<dbReference type="KEGG" id="gbi:PG2T_01050"/>
<evidence type="ECO:0000256" key="1">
    <source>
        <dbReference type="ARBA" id="ARBA00008751"/>
    </source>
</evidence>
<keyword evidence="5" id="KW-0560">Oxidoreductase</keyword>
<dbReference type="InParanoid" id="A0A1B1YQA5"/>
<evidence type="ECO:0000256" key="6">
    <source>
        <dbReference type="ARBA" id="ARBA00023004"/>
    </source>
</evidence>